<dbReference type="OrthoDB" id="4085451at2759"/>
<name>A0A2V1DQT3_9PLEO</name>
<evidence type="ECO:0000313" key="4">
    <source>
        <dbReference type="Proteomes" id="UP000244855"/>
    </source>
</evidence>
<gene>
    <name evidence="3" type="ORF">DM02DRAFT_709044</name>
</gene>
<dbReference type="EMBL" id="KZ805377">
    <property type="protein sequence ID" value="PVI00222.1"/>
    <property type="molecule type" value="Genomic_DNA"/>
</dbReference>
<organism evidence="3 4">
    <name type="scientific">Periconia macrospinosa</name>
    <dbReference type="NCBI Taxonomy" id="97972"/>
    <lineage>
        <taxon>Eukaryota</taxon>
        <taxon>Fungi</taxon>
        <taxon>Dikarya</taxon>
        <taxon>Ascomycota</taxon>
        <taxon>Pezizomycotina</taxon>
        <taxon>Dothideomycetes</taxon>
        <taxon>Pleosporomycetidae</taxon>
        <taxon>Pleosporales</taxon>
        <taxon>Massarineae</taxon>
        <taxon>Periconiaceae</taxon>
        <taxon>Periconia</taxon>
    </lineage>
</organism>
<feature type="region of interest" description="Disordered" evidence="1">
    <location>
        <begin position="1"/>
        <end position="125"/>
    </location>
</feature>
<sequence>MGSSASKSARAASSTIRKYPSRPPPAATRAPQPQSQPPLPHDPDVRDPLLAARLNTLGAVQPNPHYSPSSRSPLDPTPTTSTTLSSSSPSAHAHRPSNSHPSTHDSPDMPTSLPPSAFPNPANNPAVRLLSARSAIADEAEEELGQVGLKGFQGRKYIDASQVSLALMRRGRGEPDERIEEALGLKKGRLGVLGRKGVVEVIG</sequence>
<feature type="compositionally biased region" description="Low complexity" evidence="1">
    <location>
        <begin position="1"/>
        <end position="14"/>
    </location>
</feature>
<accession>A0A2V1DQT3</accession>
<feature type="compositionally biased region" description="Low complexity" evidence="1">
    <location>
        <begin position="67"/>
        <end position="91"/>
    </location>
</feature>
<dbReference type="InterPro" id="IPR054448">
    <property type="entry name" value="HTH_put_ascomycetes"/>
</dbReference>
<feature type="domain" description="Helix-turn-helix" evidence="2">
    <location>
        <begin position="157"/>
        <end position="200"/>
    </location>
</feature>
<keyword evidence="4" id="KW-1185">Reference proteome</keyword>
<dbReference type="Proteomes" id="UP000244855">
    <property type="component" value="Unassembled WGS sequence"/>
</dbReference>
<evidence type="ECO:0000259" key="2">
    <source>
        <dbReference type="Pfam" id="PF22943"/>
    </source>
</evidence>
<evidence type="ECO:0000313" key="3">
    <source>
        <dbReference type="EMBL" id="PVI00222.1"/>
    </source>
</evidence>
<proteinExistence type="predicted"/>
<protein>
    <recommendedName>
        <fullName evidence="2">Helix-turn-helix domain-containing protein</fullName>
    </recommendedName>
</protein>
<reference evidence="3 4" key="1">
    <citation type="journal article" date="2018" name="Sci. Rep.">
        <title>Comparative genomics provides insights into the lifestyle and reveals functional heterogeneity of dark septate endophytic fungi.</title>
        <authorList>
            <person name="Knapp D.G."/>
            <person name="Nemeth J.B."/>
            <person name="Barry K."/>
            <person name="Hainaut M."/>
            <person name="Henrissat B."/>
            <person name="Johnson J."/>
            <person name="Kuo A."/>
            <person name="Lim J.H.P."/>
            <person name="Lipzen A."/>
            <person name="Nolan M."/>
            <person name="Ohm R.A."/>
            <person name="Tamas L."/>
            <person name="Grigoriev I.V."/>
            <person name="Spatafora J.W."/>
            <person name="Nagy L.G."/>
            <person name="Kovacs G.M."/>
        </authorList>
    </citation>
    <scope>NUCLEOTIDE SEQUENCE [LARGE SCALE GENOMIC DNA]</scope>
    <source>
        <strain evidence="3 4">DSE2036</strain>
    </source>
</reference>
<dbReference type="AlphaFoldDB" id="A0A2V1DQT3"/>
<dbReference type="Pfam" id="PF22943">
    <property type="entry name" value="HTH_68"/>
    <property type="match status" value="1"/>
</dbReference>
<evidence type="ECO:0000256" key="1">
    <source>
        <dbReference type="SAM" id="MobiDB-lite"/>
    </source>
</evidence>
<dbReference type="STRING" id="97972.A0A2V1DQT3"/>